<dbReference type="EMBL" id="JAUSWV010000003">
    <property type="protein sequence ID" value="MDQ0585840.1"/>
    <property type="molecule type" value="Genomic_DNA"/>
</dbReference>
<dbReference type="InterPro" id="IPR033964">
    <property type="entry name" value="ABBA"/>
</dbReference>
<keyword evidence="5" id="KW-1185">Reference proteome</keyword>
<dbReference type="SFLD" id="SFLDG01163">
    <property type="entry name" value="II"/>
    <property type="match status" value="1"/>
</dbReference>
<gene>
    <name evidence="4" type="ORF">QF030_008108</name>
</gene>
<organism evidence="4 5">
    <name type="scientific">Streptomyces rishiriensis</name>
    <dbReference type="NCBI Taxonomy" id="68264"/>
    <lineage>
        <taxon>Bacteria</taxon>
        <taxon>Bacillati</taxon>
        <taxon>Actinomycetota</taxon>
        <taxon>Actinomycetes</taxon>
        <taxon>Kitasatosporales</taxon>
        <taxon>Streptomycetaceae</taxon>
        <taxon>Streptomyces</taxon>
    </lineage>
</organism>
<protein>
    <recommendedName>
        <fullName evidence="6">Prenyltransferase</fullName>
    </recommendedName>
</protein>
<evidence type="ECO:0000313" key="4">
    <source>
        <dbReference type="EMBL" id="MDQ0585840.1"/>
    </source>
</evidence>
<name>A0ABU0P371_STRRH</name>
<evidence type="ECO:0000256" key="2">
    <source>
        <dbReference type="ARBA" id="ARBA00022602"/>
    </source>
</evidence>
<evidence type="ECO:0000256" key="1">
    <source>
        <dbReference type="ARBA" id="ARBA00005368"/>
    </source>
</evidence>
<proteinExistence type="inferred from homology"/>
<dbReference type="Pfam" id="PF11468">
    <property type="entry name" value="PTase_Orf2"/>
    <property type="match status" value="1"/>
</dbReference>
<dbReference type="CDD" id="cd13931">
    <property type="entry name" value="PT-CloQ_NphB"/>
    <property type="match status" value="1"/>
</dbReference>
<comment type="caution">
    <text evidence="4">The sequence shown here is derived from an EMBL/GenBank/DDBJ whole genome shotgun (WGS) entry which is preliminary data.</text>
</comment>
<keyword evidence="2" id="KW-0637">Prenyltransferase</keyword>
<comment type="similarity">
    <text evidence="1">Belongs to the aromatic prenyltransferase family.</text>
</comment>
<dbReference type="RefSeq" id="WP_307167913.1">
    <property type="nucleotide sequence ID" value="NZ_JAUSWV010000003.1"/>
</dbReference>
<evidence type="ECO:0008006" key="6">
    <source>
        <dbReference type="Google" id="ProtNLM"/>
    </source>
</evidence>
<evidence type="ECO:0000256" key="3">
    <source>
        <dbReference type="ARBA" id="ARBA00022679"/>
    </source>
</evidence>
<accession>A0ABU0P371</accession>
<evidence type="ECO:0000313" key="5">
    <source>
        <dbReference type="Proteomes" id="UP001230654"/>
    </source>
</evidence>
<dbReference type="Proteomes" id="UP001230654">
    <property type="component" value="Unassembled WGS sequence"/>
</dbReference>
<dbReference type="InterPro" id="IPR020965">
    <property type="entry name" value="Prenyltransferase_CloQ"/>
</dbReference>
<dbReference type="SUPFAM" id="SSF143492">
    <property type="entry name" value="Prenyltransferase-like"/>
    <property type="match status" value="1"/>
</dbReference>
<keyword evidence="3" id="KW-0808">Transferase</keyword>
<sequence length="304" mass="34213">MSETTQLADLFAGVEESAGLIDVACSREKVWPVLEAFEDAIPQAIIAFRVATNARHEGEFDCRFTIPRHIDPYLRARDHGFITQSGRPAETLLADIQQHCPIDSYGIDFGIVGGFRKIWVYFPGGHRQSLAELRDLPSMPPSLAENFAFFADRGLADKIDVVAIDYRNNTVNLYFTGFPDHLRRPDEVLAMHRATGMPDPSEQMLRFCEKSFGFYATLSWNSADIERIAFSVKTRDPLALPARLGPKIEHFLTSVAYGGDDPKMVYAAMTSSGEEYYKLQQYYRFQARSRLDLMPSIDHAADAA</sequence>
<reference evidence="4 5" key="1">
    <citation type="submission" date="2023-07" db="EMBL/GenBank/DDBJ databases">
        <title>Comparative genomics of wheat-associated soil bacteria to identify genetic determinants of phenazine resistance.</title>
        <authorList>
            <person name="Mouncey N."/>
        </authorList>
    </citation>
    <scope>NUCLEOTIDE SEQUENCE [LARGE SCALE GENOMIC DNA]</scope>
    <source>
        <strain evidence="4 5">B2I6</strain>
    </source>
</reference>
<dbReference type="SFLD" id="SFLDS00036">
    <property type="entry name" value="Aromatic_Prenyltransferase"/>
    <property type="match status" value="1"/>
</dbReference>
<dbReference type="InterPro" id="IPR036239">
    <property type="entry name" value="PrenylTrfase-like_sf"/>
</dbReference>